<keyword evidence="7" id="KW-1185">Reference proteome</keyword>
<organism evidence="6 7">
    <name type="scientific">Jezberella montanilacus</name>
    <dbReference type="NCBI Taxonomy" id="323426"/>
    <lineage>
        <taxon>Bacteria</taxon>
        <taxon>Pseudomonadati</taxon>
        <taxon>Pseudomonadota</taxon>
        <taxon>Betaproteobacteria</taxon>
        <taxon>Burkholderiales</taxon>
        <taxon>Alcaligenaceae</taxon>
        <taxon>Jezberella</taxon>
    </lineage>
</organism>
<feature type="transmembrane region" description="Helical" evidence="4">
    <location>
        <begin position="311"/>
        <end position="331"/>
    </location>
</feature>
<dbReference type="Pfam" id="PF07690">
    <property type="entry name" value="MFS_1"/>
    <property type="match status" value="1"/>
</dbReference>
<name>A0A2T0XE52_9BURK</name>
<feature type="transmembrane region" description="Helical" evidence="4">
    <location>
        <begin position="85"/>
        <end position="103"/>
    </location>
</feature>
<dbReference type="PANTHER" id="PTHR23521:SF3">
    <property type="entry name" value="MFS TRANSPORTER"/>
    <property type="match status" value="1"/>
</dbReference>
<feature type="transmembrane region" description="Helical" evidence="4">
    <location>
        <begin position="109"/>
        <end position="128"/>
    </location>
</feature>
<protein>
    <submittedName>
        <fullName evidence="6">Putative MFS family arabinose efflux permease</fullName>
    </submittedName>
</protein>
<keyword evidence="3 4" id="KW-0472">Membrane</keyword>
<evidence type="ECO:0000313" key="6">
    <source>
        <dbReference type="EMBL" id="PRY97202.1"/>
    </source>
</evidence>
<dbReference type="GO" id="GO:0005886">
    <property type="term" value="C:plasma membrane"/>
    <property type="evidence" value="ECO:0007669"/>
    <property type="project" value="TreeGrafter"/>
</dbReference>
<evidence type="ECO:0000256" key="2">
    <source>
        <dbReference type="ARBA" id="ARBA00022989"/>
    </source>
</evidence>
<feature type="transmembrane region" description="Helical" evidence="4">
    <location>
        <begin position="256"/>
        <end position="279"/>
    </location>
</feature>
<evidence type="ECO:0000256" key="3">
    <source>
        <dbReference type="ARBA" id="ARBA00023136"/>
    </source>
</evidence>
<feature type="transmembrane region" description="Helical" evidence="4">
    <location>
        <begin position="172"/>
        <end position="197"/>
    </location>
</feature>
<sequence>MIAATNGEIGLPGKFRSLLFLLLCEIGAMAVWFSSASAVATIKRTYQILPLDQALLTSSVQCGFVVGTIVSAALSLADRYDPRRLFMLSALTAGVATGSLALLPPVGVAVFALRFLTGMCMAGVYPVGMRLAVTWAQRDMGLLIGLLVGGLTLGSASPHLLAAFDALDWRLIYGLAASCALLAGLGISFCSLGPNMARSSRIDLGFMMQAWRNRSLRLVNLGYLGHMWELYAMWSWLAVFLAASFTASGLLNANRVASVVTFAAISAGSLGAIAGGWFADRIGRTTLTILAMATSSLCALLIAFSFGLTPWLVIVLALIWGISVVADSAQFSASIAELSEPSITGTMLTVQTCAGFLLTLISIHLVPEVVTWSGWRMGFAMLAIGPALGCVAMYRLRCLPEASRLANGKR</sequence>
<dbReference type="InterPro" id="IPR036259">
    <property type="entry name" value="MFS_trans_sf"/>
</dbReference>
<comment type="caution">
    <text evidence="6">The sequence shown here is derived from an EMBL/GenBank/DDBJ whole genome shotgun (WGS) entry which is preliminary data.</text>
</comment>
<dbReference type="RefSeq" id="WP_106228170.1">
    <property type="nucleotide sequence ID" value="NZ_PVTV01000015.1"/>
</dbReference>
<dbReference type="PROSITE" id="PS50850">
    <property type="entry name" value="MFS"/>
    <property type="match status" value="1"/>
</dbReference>
<feature type="transmembrane region" description="Helical" evidence="4">
    <location>
        <begin position="140"/>
        <end position="160"/>
    </location>
</feature>
<feature type="transmembrane region" description="Helical" evidence="4">
    <location>
        <begin position="18"/>
        <end position="42"/>
    </location>
</feature>
<dbReference type="AlphaFoldDB" id="A0A2T0XE52"/>
<feature type="transmembrane region" description="Helical" evidence="4">
    <location>
        <begin position="377"/>
        <end position="396"/>
    </location>
</feature>
<evidence type="ECO:0000256" key="4">
    <source>
        <dbReference type="SAM" id="Phobius"/>
    </source>
</evidence>
<dbReference type="Proteomes" id="UP000238308">
    <property type="component" value="Unassembled WGS sequence"/>
</dbReference>
<dbReference type="Gene3D" id="1.20.1250.20">
    <property type="entry name" value="MFS general substrate transporter like domains"/>
    <property type="match status" value="2"/>
</dbReference>
<accession>A0A2T0XE52</accession>
<feature type="transmembrane region" description="Helical" evidence="4">
    <location>
        <begin position="54"/>
        <end position="73"/>
    </location>
</feature>
<feature type="transmembrane region" description="Helical" evidence="4">
    <location>
        <begin position="218"/>
        <end position="244"/>
    </location>
</feature>
<dbReference type="GO" id="GO:0022857">
    <property type="term" value="F:transmembrane transporter activity"/>
    <property type="evidence" value="ECO:0007669"/>
    <property type="project" value="InterPro"/>
</dbReference>
<dbReference type="EMBL" id="PVTV01000015">
    <property type="protein sequence ID" value="PRY97202.1"/>
    <property type="molecule type" value="Genomic_DNA"/>
</dbReference>
<dbReference type="InterPro" id="IPR011701">
    <property type="entry name" value="MFS"/>
</dbReference>
<dbReference type="SUPFAM" id="SSF103473">
    <property type="entry name" value="MFS general substrate transporter"/>
    <property type="match status" value="1"/>
</dbReference>
<dbReference type="OrthoDB" id="9781976at2"/>
<evidence type="ECO:0000313" key="7">
    <source>
        <dbReference type="Proteomes" id="UP000238308"/>
    </source>
</evidence>
<dbReference type="PANTHER" id="PTHR23521">
    <property type="entry name" value="TRANSPORTER MFS SUPERFAMILY"/>
    <property type="match status" value="1"/>
</dbReference>
<proteinExistence type="predicted"/>
<reference evidence="6 7" key="1">
    <citation type="submission" date="2018-03" db="EMBL/GenBank/DDBJ databases">
        <title>Genomic Encyclopedia of Type Strains, Phase III (KMG-III): the genomes of soil and plant-associated and newly described type strains.</title>
        <authorList>
            <person name="Whitman W."/>
        </authorList>
    </citation>
    <scope>NUCLEOTIDE SEQUENCE [LARGE SCALE GENOMIC DNA]</scope>
    <source>
        <strain evidence="6 7">MWH-P2sevCIIIb</strain>
    </source>
</reference>
<dbReference type="InterPro" id="IPR020846">
    <property type="entry name" value="MFS_dom"/>
</dbReference>
<keyword evidence="1 4" id="KW-0812">Transmembrane</keyword>
<keyword evidence="2 4" id="KW-1133">Transmembrane helix</keyword>
<gene>
    <name evidence="6" type="ORF">BCM14_2342</name>
</gene>
<evidence type="ECO:0000259" key="5">
    <source>
        <dbReference type="PROSITE" id="PS50850"/>
    </source>
</evidence>
<feature type="domain" description="Major facilitator superfamily (MFS) profile" evidence="5">
    <location>
        <begin position="215"/>
        <end position="410"/>
    </location>
</feature>
<evidence type="ECO:0000256" key="1">
    <source>
        <dbReference type="ARBA" id="ARBA00022692"/>
    </source>
</evidence>